<dbReference type="STRING" id="486041.B0CZA8"/>
<comment type="similarity">
    <text evidence="2 7">Belongs to the derlin family.</text>
</comment>
<dbReference type="KEGG" id="lbc:LACBIDRAFT_292657"/>
<dbReference type="RefSeq" id="XP_001876848.1">
    <property type="nucleotide sequence ID" value="XM_001876813.1"/>
</dbReference>
<evidence type="ECO:0000256" key="5">
    <source>
        <dbReference type="ARBA" id="ARBA00022989"/>
    </source>
</evidence>
<dbReference type="Pfam" id="PF04511">
    <property type="entry name" value="DER1"/>
    <property type="match status" value="1"/>
</dbReference>
<evidence type="ECO:0000256" key="3">
    <source>
        <dbReference type="ARBA" id="ARBA00022692"/>
    </source>
</evidence>
<keyword evidence="5 7" id="KW-1133">Transmembrane helix</keyword>
<comment type="function">
    <text evidence="7">May be involved in the degradation of misfolded endoplasmic reticulum (ER) luminal proteins.</text>
</comment>
<sequence>MDHYLVADLRKIPPITRFLCGSSLAVTIAVLMHIVAPHNVLFCARTGDEEVTGGGIDYGFDFIMLHHMADQLESGPYLGRSADLASQLLFACGSIIVATIPLRTNIFFRPLLVCLAYLSCALAGPGGQVSFMGFVTLPVKYFPYFMIGKDLLMAGPAAAAQSVAGAIVGHAWWWSVWGAALGSQGVLANAAQAPQWLKDLLSEGRTPRALRNAGARKLDGQIRKLTIVRGAFEANLLE</sequence>
<dbReference type="GeneID" id="6072428"/>
<protein>
    <recommendedName>
        <fullName evidence="7">Derlin</fullName>
    </recommendedName>
</protein>
<dbReference type="OrthoDB" id="1716531at2759"/>
<evidence type="ECO:0000313" key="8">
    <source>
        <dbReference type="EMBL" id="EDR12584.1"/>
    </source>
</evidence>
<dbReference type="InParanoid" id="B0CZA8"/>
<reference evidence="8 9" key="1">
    <citation type="journal article" date="2008" name="Nature">
        <title>The genome of Laccaria bicolor provides insights into mycorrhizal symbiosis.</title>
        <authorList>
            <person name="Martin F."/>
            <person name="Aerts A."/>
            <person name="Ahren D."/>
            <person name="Brun A."/>
            <person name="Danchin E.G.J."/>
            <person name="Duchaussoy F."/>
            <person name="Gibon J."/>
            <person name="Kohler A."/>
            <person name="Lindquist E."/>
            <person name="Pereda V."/>
            <person name="Salamov A."/>
            <person name="Shapiro H.J."/>
            <person name="Wuyts J."/>
            <person name="Blaudez D."/>
            <person name="Buee M."/>
            <person name="Brokstein P."/>
            <person name="Canbaeck B."/>
            <person name="Cohen D."/>
            <person name="Courty P.E."/>
            <person name="Coutinho P.M."/>
            <person name="Delaruelle C."/>
            <person name="Detter J.C."/>
            <person name="Deveau A."/>
            <person name="DiFazio S."/>
            <person name="Duplessis S."/>
            <person name="Fraissinet-Tachet L."/>
            <person name="Lucic E."/>
            <person name="Frey-Klett P."/>
            <person name="Fourrey C."/>
            <person name="Feussner I."/>
            <person name="Gay G."/>
            <person name="Grimwood J."/>
            <person name="Hoegger P.J."/>
            <person name="Jain P."/>
            <person name="Kilaru S."/>
            <person name="Labbe J."/>
            <person name="Lin Y.C."/>
            <person name="Legue V."/>
            <person name="Le Tacon F."/>
            <person name="Marmeisse R."/>
            <person name="Melayah D."/>
            <person name="Montanini B."/>
            <person name="Muratet M."/>
            <person name="Nehls U."/>
            <person name="Niculita-Hirzel H."/>
            <person name="Oudot-Le Secq M.P."/>
            <person name="Peter M."/>
            <person name="Quesneville H."/>
            <person name="Rajashekar B."/>
            <person name="Reich M."/>
            <person name="Rouhier N."/>
            <person name="Schmutz J."/>
            <person name="Yin T."/>
            <person name="Chalot M."/>
            <person name="Henrissat B."/>
            <person name="Kuees U."/>
            <person name="Lucas S."/>
            <person name="Van de Peer Y."/>
            <person name="Podila G.K."/>
            <person name="Polle A."/>
            <person name="Pukkila P.J."/>
            <person name="Richardson P.M."/>
            <person name="Rouze P."/>
            <person name="Sanders I.R."/>
            <person name="Stajich J.E."/>
            <person name="Tunlid A."/>
            <person name="Tuskan G."/>
            <person name="Grigoriev I.V."/>
        </authorList>
    </citation>
    <scope>NUCLEOTIDE SEQUENCE [LARGE SCALE GENOMIC DNA]</scope>
    <source>
        <strain evidence="9">S238N-H82 / ATCC MYA-4686</strain>
    </source>
</reference>
<proteinExistence type="inferred from homology"/>
<dbReference type="GO" id="GO:0005789">
    <property type="term" value="C:endoplasmic reticulum membrane"/>
    <property type="evidence" value="ECO:0007669"/>
    <property type="project" value="UniProtKB-SubCell"/>
</dbReference>
<evidence type="ECO:0000256" key="1">
    <source>
        <dbReference type="ARBA" id="ARBA00004477"/>
    </source>
</evidence>
<dbReference type="HOGENOM" id="CLU_051898_2_0_1"/>
<keyword evidence="4 7" id="KW-0256">Endoplasmic reticulum</keyword>
<feature type="transmembrane region" description="Helical" evidence="7">
    <location>
        <begin position="84"/>
        <end position="102"/>
    </location>
</feature>
<gene>
    <name evidence="8" type="ORF">LACBIDRAFT_292657</name>
</gene>
<feature type="transmembrane region" description="Helical" evidence="7">
    <location>
        <begin position="114"/>
        <end position="139"/>
    </location>
</feature>
<comment type="subcellular location">
    <subcellularLocation>
        <location evidence="1 7">Endoplasmic reticulum membrane</location>
        <topology evidence="1 7">Multi-pass membrane protein</topology>
    </subcellularLocation>
</comment>
<feature type="transmembrane region" description="Helical" evidence="7">
    <location>
        <begin position="151"/>
        <end position="174"/>
    </location>
</feature>
<dbReference type="PANTHER" id="PTHR11009">
    <property type="entry name" value="DER1-LIKE PROTEIN, DERLIN"/>
    <property type="match status" value="1"/>
</dbReference>
<evidence type="ECO:0000313" key="9">
    <source>
        <dbReference type="Proteomes" id="UP000001194"/>
    </source>
</evidence>
<dbReference type="AlphaFoldDB" id="B0CZA8"/>
<feature type="transmembrane region" description="Helical" evidence="7">
    <location>
        <begin position="18"/>
        <end position="36"/>
    </location>
</feature>
<dbReference type="InterPro" id="IPR007599">
    <property type="entry name" value="DER1"/>
</dbReference>
<organism evidence="9">
    <name type="scientific">Laccaria bicolor (strain S238N-H82 / ATCC MYA-4686)</name>
    <name type="common">Bicoloured deceiver</name>
    <name type="synonym">Laccaria laccata var. bicolor</name>
    <dbReference type="NCBI Taxonomy" id="486041"/>
    <lineage>
        <taxon>Eukaryota</taxon>
        <taxon>Fungi</taxon>
        <taxon>Dikarya</taxon>
        <taxon>Basidiomycota</taxon>
        <taxon>Agaricomycotina</taxon>
        <taxon>Agaricomycetes</taxon>
        <taxon>Agaricomycetidae</taxon>
        <taxon>Agaricales</taxon>
        <taxon>Agaricineae</taxon>
        <taxon>Hydnangiaceae</taxon>
        <taxon>Laccaria</taxon>
    </lineage>
</organism>
<keyword evidence="9" id="KW-1185">Reference proteome</keyword>
<dbReference type="EMBL" id="DS547094">
    <property type="protein sequence ID" value="EDR12584.1"/>
    <property type="molecule type" value="Genomic_DNA"/>
</dbReference>
<dbReference type="GO" id="GO:0006950">
    <property type="term" value="P:response to stress"/>
    <property type="evidence" value="ECO:0007669"/>
    <property type="project" value="UniProtKB-ARBA"/>
</dbReference>
<evidence type="ECO:0000256" key="6">
    <source>
        <dbReference type="ARBA" id="ARBA00023136"/>
    </source>
</evidence>
<accession>B0CZA8</accession>
<dbReference type="Proteomes" id="UP000001194">
    <property type="component" value="Unassembled WGS sequence"/>
</dbReference>
<evidence type="ECO:0000256" key="4">
    <source>
        <dbReference type="ARBA" id="ARBA00022824"/>
    </source>
</evidence>
<name>B0CZA8_LACBS</name>
<keyword evidence="3 7" id="KW-0812">Transmembrane</keyword>
<keyword evidence="6 7" id="KW-0472">Membrane</keyword>
<evidence type="ECO:0000256" key="7">
    <source>
        <dbReference type="RuleBase" id="RU363059"/>
    </source>
</evidence>
<evidence type="ECO:0000256" key="2">
    <source>
        <dbReference type="ARBA" id="ARBA00008917"/>
    </source>
</evidence>